<proteinExistence type="predicted"/>
<dbReference type="InterPro" id="IPR001492">
    <property type="entry name" value="Flagellin"/>
</dbReference>
<name>A0A933W3B8_UNCEI</name>
<dbReference type="GO" id="GO:0005198">
    <property type="term" value="F:structural molecule activity"/>
    <property type="evidence" value="ECO:0007669"/>
    <property type="project" value="InterPro"/>
</dbReference>
<keyword evidence="2" id="KW-0969">Cilium</keyword>
<dbReference type="Gene3D" id="1.20.1330.10">
    <property type="entry name" value="f41 fragment of flagellin, N-terminal domain"/>
    <property type="match status" value="1"/>
</dbReference>
<dbReference type="Pfam" id="PF00669">
    <property type="entry name" value="Flagellin_N"/>
    <property type="match status" value="1"/>
</dbReference>
<protein>
    <submittedName>
        <fullName evidence="2">Flagellin</fullName>
    </submittedName>
</protein>
<dbReference type="AlphaFoldDB" id="A0A933W3B8"/>
<reference evidence="2" key="1">
    <citation type="submission" date="2020-07" db="EMBL/GenBank/DDBJ databases">
        <title>Huge and variable diversity of episymbiotic CPR bacteria and DPANN archaea in groundwater ecosystems.</title>
        <authorList>
            <person name="He C.Y."/>
            <person name="Keren R."/>
            <person name="Whittaker M."/>
            <person name="Farag I.F."/>
            <person name="Doudna J."/>
            <person name="Cate J.H.D."/>
            <person name="Banfield J.F."/>
        </authorList>
    </citation>
    <scope>NUCLEOTIDE SEQUENCE</scope>
    <source>
        <strain evidence="2">NC_groundwater_1813_Pr3_B-0.1um_71_17</strain>
    </source>
</reference>
<dbReference type="SUPFAM" id="SSF64518">
    <property type="entry name" value="Phase 1 flagellin"/>
    <property type="match status" value="1"/>
</dbReference>
<accession>A0A933W3B8</accession>
<dbReference type="Proteomes" id="UP000696931">
    <property type="component" value="Unassembled WGS sequence"/>
</dbReference>
<dbReference type="PANTHER" id="PTHR42792:SF2">
    <property type="entry name" value="FLAGELLIN"/>
    <property type="match status" value="1"/>
</dbReference>
<sequence length="271" mass="28236">MAINDVTLAGGMRNNLVSLQNVTMLQARTTERLSTGKRVNSAVDDPSAFFAAQNHRNKANDLGAKKDSMGEAIQTVKAALQGIDGITKLIEQAKGLAASARSASTTDRASLATQYDSLRTQITQLASDAGYKGTNFLASGSSLTVEFNADASSTLTVSGFDASASGLSLTAAASSWASDANINTDVTKLDAALTTLRANAKTLESNNGVITTRQEFTSSMINTLTSGADALTAADSNEEGANMLALQTRQQLGIVALQLSSQAQQSVMRLF</sequence>
<keyword evidence="2" id="KW-0966">Cell projection</keyword>
<keyword evidence="2" id="KW-0282">Flagellum</keyword>
<gene>
    <name evidence="2" type="ORF">HZA61_15955</name>
</gene>
<feature type="domain" description="Flagellin N-terminal" evidence="1">
    <location>
        <begin position="12"/>
        <end position="138"/>
    </location>
</feature>
<dbReference type="PANTHER" id="PTHR42792">
    <property type="entry name" value="FLAGELLIN"/>
    <property type="match status" value="1"/>
</dbReference>
<dbReference type="EMBL" id="JACRIW010000114">
    <property type="protein sequence ID" value="MBI5170980.1"/>
    <property type="molecule type" value="Genomic_DNA"/>
</dbReference>
<dbReference type="GO" id="GO:0009288">
    <property type="term" value="C:bacterial-type flagellum"/>
    <property type="evidence" value="ECO:0007669"/>
    <property type="project" value="InterPro"/>
</dbReference>
<evidence type="ECO:0000313" key="2">
    <source>
        <dbReference type="EMBL" id="MBI5170980.1"/>
    </source>
</evidence>
<evidence type="ECO:0000259" key="1">
    <source>
        <dbReference type="Pfam" id="PF00669"/>
    </source>
</evidence>
<evidence type="ECO:0000313" key="3">
    <source>
        <dbReference type="Proteomes" id="UP000696931"/>
    </source>
</evidence>
<comment type="caution">
    <text evidence="2">The sequence shown here is derived from an EMBL/GenBank/DDBJ whole genome shotgun (WGS) entry which is preliminary data.</text>
</comment>
<organism evidence="2 3">
    <name type="scientific">Eiseniibacteriota bacterium</name>
    <dbReference type="NCBI Taxonomy" id="2212470"/>
    <lineage>
        <taxon>Bacteria</taxon>
        <taxon>Candidatus Eiseniibacteriota</taxon>
    </lineage>
</organism>
<dbReference type="InterPro" id="IPR001029">
    <property type="entry name" value="Flagellin_N"/>
</dbReference>